<dbReference type="Gene3D" id="3.30.390.30">
    <property type="match status" value="1"/>
</dbReference>
<evidence type="ECO:0000256" key="9">
    <source>
        <dbReference type="RuleBase" id="RU003691"/>
    </source>
</evidence>
<name>A0AAW1PNQ5_9CHLO</name>
<dbReference type="PANTHER" id="PTHR43014">
    <property type="entry name" value="MERCURIC REDUCTASE"/>
    <property type="match status" value="1"/>
</dbReference>
<evidence type="ECO:0000256" key="4">
    <source>
        <dbReference type="ARBA" id="ARBA00022827"/>
    </source>
</evidence>
<dbReference type="InterPro" id="IPR036388">
    <property type="entry name" value="WH-like_DNA-bd_sf"/>
</dbReference>
<dbReference type="SUPFAM" id="SSF51905">
    <property type="entry name" value="FAD/NAD(P)-binding domain"/>
    <property type="match status" value="1"/>
</dbReference>
<dbReference type="SUPFAM" id="SSF55424">
    <property type="entry name" value="FAD/NAD-linked reductases, dimerisation (C-terminal) domain"/>
    <property type="match status" value="1"/>
</dbReference>
<dbReference type="CDD" id="cd04371">
    <property type="entry name" value="DEP"/>
    <property type="match status" value="1"/>
</dbReference>
<dbReference type="PANTHER" id="PTHR43014:SF2">
    <property type="entry name" value="MERCURIC REDUCTASE"/>
    <property type="match status" value="1"/>
</dbReference>
<evidence type="ECO:0000259" key="10">
    <source>
        <dbReference type="PROSITE" id="PS50186"/>
    </source>
</evidence>
<evidence type="ECO:0000256" key="3">
    <source>
        <dbReference type="ARBA" id="ARBA00022630"/>
    </source>
</evidence>
<dbReference type="SUPFAM" id="SSF46785">
    <property type="entry name" value="Winged helix' DNA-binding domain"/>
    <property type="match status" value="1"/>
</dbReference>
<dbReference type="PROSITE" id="PS50186">
    <property type="entry name" value="DEP"/>
    <property type="match status" value="1"/>
</dbReference>
<keyword evidence="8 9" id="KW-0676">Redox-active center</keyword>
<dbReference type="PRINTS" id="PR00411">
    <property type="entry name" value="PNDRDTASEI"/>
</dbReference>
<dbReference type="InterPro" id="IPR036390">
    <property type="entry name" value="WH_DNA-bd_sf"/>
</dbReference>
<keyword evidence="6 9" id="KW-0560">Oxidoreductase</keyword>
<dbReference type="GO" id="GO:0050660">
    <property type="term" value="F:flavin adenine dinucleotide binding"/>
    <property type="evidence" value="ECO:0007669"/>
    <property type="project" value="TreeGrafter"/>
</dbReference>
<dbReference type="EMBL" id="JALJOR010000006">
    <property type="protein sequence ID" value="KAK9815231.1"/>
    <property type="molecule type" value="Genomic_DNA"/>
</dbReference>
<protein>
    <recommendedName>
        <fullName evidence="10">DEP domain-containing protein</fullName>
    </recommendedName>
</protein>
<dbReference type="AlphaFoldDB" id="A0AAW1PNQ5"/>
<keyword evidence="12" id="KW-1185">Reference proteome</keyword>
<sequence length="655" mass="70751">MSTEQEGDIERVAEELRRGLDIKDRKHHLKTYPKFFTGSDAVKYLISSGRAKTEQDALDLGNGLMAQGVFHHVTRDHAFKDEPLFYRFTADEEAFSGGPTIKDDGKAVSWADRLLGGRDEAGPNLQAQLPSWDDAGFQSVEKDLGVSPLDKCNLQLLDNVHPAQWQDATPQPMYNMVVIGAGAGGLVSAAGSAGVGARVAIVEEHLLGGDCLNVGCVPSKALIRCARAAYQARNAEQFGVHVDGVRVDFGKVMERMRCIRAEISKNDSAKRFAQQLGVDVYLGHAKFTSKHTLEVNGKTLRFATAVIAAGGSPKVPPIPGLLDVPFLTNVSFFNLTELPKRLGVIGTGPIGLELAQAMARLGAQVTVFGRTGRILEKEDPDAAGILQQQLEREGIKLMTQVELKSVSKRAGGDVATHIEVHICGDKTQDVVVVDQLLVATGRSPNVKRLGLEAAGVEFTTADGVKVNDYLQTSQKHIFAVGDVCTPYKFTHVADFMARLVVRNALFFGRGKFSALIIPWATYTEPEIAHVGLYPRDLEQRGIKFDTYTKKLEDNDRAICDSQTEGFVKVHTKGGTDTIVGATIVAADAGNMISELTAAMQGGIGLGALASVIHPYPTQAEAIRQSGDLYNKTRLTPFVKTLFRGVMAAQRATASI</sequence>
<dbReference type="SMART" id="SM00049">
    <property type="entry name" value="DEP"/>
    <property type="match status" value="1"/>
</dbReference>
<dbReference type="PROSITE" id="PS00076">
    <property type="entry name" value="PYRIDINE_REDOX_1"/>
    <property type="match status" value="1"/>
</dbReference>
<keyword evidence="3 9" id="KW-0285">Flavoprotein</keyword>
<dbReference type="InterPro" id="IPR036188">
    <property type="entry name" value="FAD/NAD-bd_sf"/>
</dbReference>
<dbReference type="InterPro" id="IPR012999">
    <property type="entry name" value="Pyr_OxRdtase_I_AS"/>
</dbReference>
<dbReference type="NCBIfam" id="NF004991">
    <property type="entry name" value="PRK06370.1-3"/>
    <property type="match status" value="1"/>
</dbReference>
<feature type="domain" description="DEP" evidence="10">
    <location>
        <begin position="16"/>
        <end position="90"/>
    </location>
</feature>
<dbReference type="GO" id="GO:0035556">
    <property type="term" value="P:intracellular signal transduction"/>
    <property type="evidence" value="ECO:0007669"/>
    <property type="project" value="InterPro"/>
</dbReference>
<dbReference type="InterPro" id="IPR023753">
    <property type="entry name" value="FAD/NAD-binding_dom"/>
</dbReference>
<evidence type="ECO:0000313" key="12">
    <source>
        <dbReference type="Proteomes" id="UP001489004"/>
    </source>
</evidence>
<dbReference type="PRINTS" id="PR00368">
    <property type="entry name" value="FADPNR"/>
</dbReference>
<dbReference type="Gene3D" id="3.50.50.60">
    <property type="entry name" value="FAD/NAD(P)-binding domain"/>
    <property type="match status" value="2"/>
</dbReference>
<evidence type="ECO:0000313" key="11">
    <source>
        <dbReference type="EMBL" id="KAK9815231.1"/>
    </source>
</evidence>
<dbReference type="InterPro" id="IPR000591">
    <property type="entry name" value="DEP_dom"/>
</dbReference>
<dbReference type="Gene3D" id="1.10.10.10">
    <property type="entry name" value="Winged helix-like DNA-binding domain superfamily/Winged helix DNA-binding domain"/>
    <property type="match status" value="1"/>
</dbReference>
<dbReference type="Proteomes" id="UP001489004">
    <property type="component" value="Unassembled WGS sequence"/>
</dbReference>
<keyword evidence="5" id="KW-0521">NADP</keyword>
<proteinExistence type="inferred from homology"/>
<dbReference type="InterPro" id="IPR016156">
    <property type="entry name" value="FAD/NAD-linked_Rdtase_dimer_sf"/>
</dbReference>
<accession>A0AAW1PNQ5</accession>
<keyword evidence="7" id="KW-1015">Disulfide bond</keyword>
<dbReference type="GO" id="GO:0003955">
    <property type="term" value="F:NAD(P)H dehydrogenase (quinone) activity"/>
    <property type="evidence" value="ECO:0007669"/>
    <property type="project" value="TreeGrafter"/>
</dbReference>
<evidence type="ECO:0000256" key="6">
    <source>
        <dbReference type="ARBA" id="ARBA00023002"/>
    </source>
</evidence>
<gene>
    <name evidence="11" type="ORF">WJX72_000388</name>
</gene>
<evidence type="ECO:0000256" key="2">
    <source>
        <dbReference type="ARBA" id="ARBA00007532"/>
    </source>
</evidence>
<organism evidence="11 12">
    <name type="scientific">[Myrmecia] bisecta</name>
    <dbReference type="NCBI Taxonomy" id="41462"/>
    <lineage>
        <taxon>Eukaryota</taxon>
        <taxon>Viridiplantae</taxon>
        <taxon>Chlorophyta</taxon>
        <taxon>core chlorophytes</taxon>
        <taxon>Trebouxiophyceae</taxon>
        <taxon>Trebouxiales</taxon>
        <taxon>Trebouxiaceae</taxon>
        <taxon>Myrmecia</taxon>
    </lineage>
</organism>
<evidence type="ECO:0000256" key="8">
    <source>
        <dbReference type="ARBA" id="ARBA00023284"/>
    </source>
</evidence>
<dbReference type="FunFam" id="3.30.390.30:FF:000001">
    <property type="entry name" value="Dihydrolipoyl dehydrogenase"/>
    <property type="match status" value="1"/>
</dbReference>
<evidence type="ECO:0000256" key="1">
    <source>
        <dbReference type="ARBA" id="ARBA00001974"/>
    </source>
</evidence>
<dbReference type="Pfam" id="PF02852">
    <property type="entry name" value="Pyr_redox_dim"/>
    <property type="match status" value="1"/>
</dbReference>
<evidence type="ECO:0000256" key="5">
    <source>
        <dbReference type="ARBA" id="ARBA00022857"/>
    </source>
</evidence>
<comment type="cofactor">
    <cofactor evidence="1">
        <name>FAD</name>
        <dbReference type="ChEBI" id="CHEBI:57692"/>
    </cofactor>
</comment>
<reference evidence="11 12" key="1">
    <citation type="journal article" date="2024" name="Nat. Commun.">
        <title>Phylogenomics reveals the evolutionary origins of lichenization in chlorophyte algae.</title>
        <authorList>
            <person name="Puginier C."/>
            <person name="Libourel C."/>
            <person name="Otte J."/>
            <person name="Skaloud P."/>
            <person name="Haon M."/>
            <person name="Grisel S."/>
            <person name="Petersen M."/>
            <person name="Berrin J.G."/>
            <person name="Delaux P.M."/>
            <person name="Dal Grande F."/>
            <person name="Keller J."/>
        </authorList>
    </citation>
    <scope>NUCLEOTIDE SEQUENCE [LARGE SCALE GENOMIC DNA]</scope>
    <source>
        <strain evidence="11 12">SAG 2043</strain>
    </source>
</reference>
<dbReference type="InterPro" id="IPR004099">
    <property type="entry name" value="Pyr_nucl-diS_OxRdtase_dimer"/>
</dbReference>
<keyword evidence="4 9" id="KW-0274">FAD</keyword>
<comment type="similarity">
    <text evidence="2 9">Belongs to the class-I pyridine nucleotide-disulfide oxidoreductase family.</text>
</comment>
<comment type="caution">
    <text evidence="11">The sequence shown here is derived from an EMBL/GenBank/DDBJ whole genome shotgun (WGS) entry which is preliminary data.</text>
</comment>
<dbReference type="GO" id="GO:0016668">
    <property type="term" value="F:oxidoreductase activity, acting on a sulfur group of donors, NAD(P) as acceptor"/>
    <property type="evidence" value="ECO:0007669"/>
    <property type="project" value="InterPro"/>
</dbReference>
<evidence type="ECO:0000256" key="7">
    <source>
        <dbReference type="ARBA" id="ARBA00023157"/>
    </source>
</evidence>
<dbReference type="Pfam" id="PF07992">
    <property type="entry name" value="Pyr_redox_2"/>
    <property type="match status" value="1"/>
</dbReference>
<dbReference type="Pfam" id="PF00610">
    <property type="entry name" value="DEP"/>
    <property type="match status" value="1"/>
</dbReference>